<gene>
    <name evidence="1" type="ORF">NCTC5053_00603</name>
</gene>
<dbReference type="EMBL" id="UGMN01000004">
    <property type="protein sequence ID" value="STU83283.1"/>
    <property type="molecule type" value="Genomic_DNA"/>
</dbReference>
<proteinExistence type="predicted"/>
<sequence length="53" mass="5462">MRVLEKTPLLAEDIAEVSATKLITAAAAGSPALANSVTKGLVSADTPATRRQR</sequence>
<dbReference type="AlphaFoldDB" id="A0A377ZSD0"/>
<evidence type="ECO:0000313" key="1">
    <source>
        <dbReference type="EMBL" id="STU83283.1"/>
    </source>
</evidence>
<accession>A0A377ZSD0</accession>
<name>A0A377ZSD0_KLEPN</name>
<reference evidence="1 2" key="1">
    <citation type="submission" date="2018-06" db="EMBL/GenBank/DDBJ databases">
        <authorList>
            <consortium name="Pathogen Informatics"/>
            <person name="Doyle S."/>
        </authorList>
    </citation>
    <scope>NUCLEOTIDE SEQUENCE [LARGE SCALE GENOMIC DNA]</scope>
    <source>
        <strain evidence="1 2">NCTC5053</strain>
    </source>
</reference>
<dbReference type="Proteomes" id="UP000254387">
    <property type="component" value="Unassembled WGS sequence"/>
</dbReference>
<evidence type="ECO:0000313" key="2">
    <source>
        <dbReference type="Proteomes" id="UP000254387"/>
    </source>
</evidence>
<protein>
    <submittedName>
        <fullName evidence="1">Uncharacterized protein</fullName>
    </submittedName>
</protein>
<organism evidence="1 2">
    <name type="scientific">Klebsiella pneumoniae</name>
    <dbReference type="NCBI Taxonomy" id="573"/>
    <lineage>
        <taxon>Bacteria</taxon>
        <taxon>Pseudomonadati</taxon>
        <taxon>Pseudomonadota</taxon>
        <taxon>Gammaproteobacteria</taxon>
        <taxon>Enterobacterales</taxon>
        <taxon>Enterobacteriaceae</taxon>
        <taxon>Klebsiella/Raoultella group</taxon>
        <taxon>Klebsiella</taxon>
        <taxon>Klebsiella pneumoniae complex</taxon>
    </lineage>
</organism>